<dbReference type="Gene3D" id="3.40.50.2000">
    <property type="entry name" value="Glycogen Phosphorylase B"/>
    <property type="match status" value="2"/>
</dbReference>
<feature type="domain" description="Glycosyl transferase family 1" evidence="2">
    <location>
        <begin position="177"/>
        <end position="330"/>
    </location>
</feature>
<dbReference type="FunFam" id="3.40.50.2000:FF:000119">
    <property type="entry name" value="Glycosyl transferase group 1"/>
    <property type="match status" value="1"/>
</dbReference>
<protein>
    <submittedName>
        <fullName evidence="4">Glycosyl transferase group 1</fullName>
    </submittedName>
</protein>
<keyword evidence="1 4" id="KW-0808">Transferase</keyword>
<name>A0A0G0Z4A8_9BACT</name>
<dbReference type="InterPro" id="IPR028098">
    <property type="entry name" value="Glyco_trans_4-like_N"/>
</dbReference>
<dbReference type="Pfam" id="PF00534">
    <property type="entry name" value="Glycos_transf_1"/>
    <property type="match status" value="1"/>
</dbReference>
<proteinExistence type="predicted"/>
<dbReference type="GO" id="GO:0016757">
    <property type="term" value="F:glycosyltransferase activity"/>
    <property type="evidence" value="ECO:0007669"/>
    <property type="project" value="InterPro"/>
</dbReference>
<comment type="caution">
    <text evidence="4">The sequence shown here is derived from an EMBL/GenBank/DDBJ whole genome shotgun (WGS) entry which is preliminary data.</text>
</comment>
<dbReference type="AlphaFoldDB" id="A0A0G0Z4A8"/>
<dbReference type="Proteomes" id="UP000034875">
    <property type="component" value="Unassembled WGS sequence"/>
</dbReference>
<dbReference type="CDD" id="cd03809">
    <property type="entry name" value="GT4_MtfB-like"/>
    <property type="match status" value="1"/>
</dbReference>
<evidence type="ECO:0000313" key="4">
    <source>
        <dbReference type="EMBL" id="KKS43577.1"/>
    </source>
</evidence>
<dbReference type="EMBL" id="LCCZ01000029">
    <property type="protein sequence ID" value="KKS43577.1"/>
    <property type="molecule type" value="Genomic_DNA"/>
</dbReference>
<evidence type="ECO:0000313" key="5">
    <source>
        <dbReference type="Proteomes" id="UP000034875"/>
    </source>
</evidence>
<dbReference type="GO" id="GO:0009103">
    <property type="term" value="P:lipopolysaccharide biosynthetic process"/>
    <property type="evidence" value="ECO:0007669"/>
    <property type="project" value="TreeGrafter"/>
</dbReference>
<sequence>MIAIDTQTVLAKKTGFGNYVDNLTKEFAKLNSEFTYYLIPSESNNDLSVPQRFLRDQYEFPKKARENKADLIHQPAFSAPLFVDAKTVVTAHDLIARFFGSDIHFWSRQYFARWIPFTIKRANHIIAISEHTKKDLMSELRIPSGKISVIYEAAGDEFRPDIDQEKVSGLKERLKLAHPYLVHIGTLEPRKNLLFLVGVFSEVVKRHPNIQLVLAGKKGWDYEKLFLKVSELGLEQKVIFTGYLSDEDRPVLLRGALALVFPSLYEGFGLPPLEAMAAGAPVIASNSSSIPEVVGEAGLLADPKDKNKWIKLILELIERPDLGKKMREIGLQRASQFSWRKTAEQTADVYRKVLGL</sequence>
<feature type="domain" description="Glycosyltransferase subfamily 4-like N-terminal" evidence="3">
    <location>
        <begin position="37"/>
        <end position="151"/>
    </location>
</feature>
<evidence type="ECO:0000259" key="3">
    <source>
        <dbReference type="Pfam" id="PF13439"/>
    </source>
</evidence>
<dbReference type="InterPro" id="IPR001296">
    <property type="entry name" value="Glyco_trans_1"/>
</dbReference>
<gene>
    <name evidence="4" type="ORF">UV05_C0029G0004</name>
</gene>
<dbReference type="PANTHER" id="PTHR46401:SF2">
    <property type="entry name" value="GLYCOSYLTRANSFERASE WBBK-RELATED"/>
    <property type="match status" value="1"/>
</dbReference>
<evidence type="ECO:0000259" key="2">
    <source>
        <dbReference type="Pfam" id="PF00534"/>
    </source>
</evidence>
<reference evidence="4 5" key="1">
    <citation type="journal article" date="2015" name="Nature">
        <title>rRNA introns, odd ribosomes, and small enigmatic genomes across a large radiation of phyla.</title>
        <authorList>
            <person name="Brown C.T."/>
            <person name="Hug L.A."/>
            <person name="Thomas B.C."/>
            <person name="Sharon I."/>
            <person name="Castelle C.J."/>
            <person name="Singh A."/>
            <person name="Wilkins M.J."/>
            <person name="Williams K.H."/>
            <person name="Banfield J.F."/>
        </authorList>
    </citation>
    <scope>NUCLEOTIDE SEQUENCE [LARGE SCALE GENOMIC DNA]</scope>
</reference>
<evidence type="ECO:0000256" key="1">
    <source>
        <dbReference type="ARBA" id="ARBA00022679"/>
    </source>
</evidence>
<accession>A0A0G0Z4A8</accession>
<dbReference type="Pfam" id="PF13439">
    <property type="entry name" value="Glyco_transf_4"/>
    <property type="match status" value="1"/>
</dbReference>
<dbReference type="PANTHER" id="PTHR46401">
    <property type="entry name" value="GLYCOSYLTRANSFERASE WBBK-RELATED"/>
    <property type="match status" value="1"/>
</dbReference>
<dbReference type="SUPFAM" id="SSF53756">
    <property type="entry name" value="UDP-Glycosyltransferase/glycogen phosphorylase"/>
    <property type="match status" value="1"/>
</dbReference>
<organism evidence="4 5">
    <name type="scientific">candidate division CPR1 bacterium GW2011_GWA2_42_17</name>
    <dbReference type="NCBI Taxonomy" id="1618341"/>
    <lineage>
        <taxon>Bacteria</taxon>
        <taxon>candidate division CPR1</taxon>
    </lineage>
</organism>